<sequence>MDDNVAKFLKERLGGEQYAKLSRISNGKLYDFIALFIKLLDPASVFVCDDSTQDLSYISEKAIHDGEEQRLAMNGHTIHFDSPLDQGRDKEHTNILVDPGEEMGPDISTRDRTEGLKDIGEVMDGIMRGRQMLVVFATLGPNGSTFAIPAVQLTDSPYVAHSEKLLYRPGYEEFIRQGQQAHFFKFVHSEGELTESKTTKNIDKRRIYIDLKDDTVYSANTQYAGNTLGMKKMAMRLAIHRGSQEGWLCEHMLVMGIHGPHDRVTYFTGAFPSMCGKTSTAMLDGESIIGDDIAYLRKIDGVVRAVNCEHGMFGIILGINSKDDPIQWKALHAPGHQVIFSNALKTDDGGVYWDGKNAAVPDHGVNFKGEWTPDKLDKDGKPVPASHANARFTLSLSMLENLDKNVDNPDGVEVSAYVYGGRDSDTWVPVQESIDWAHGIVAFGASIESETTAATIGKAGVRQHNPMSNLDFLSIPLGKYLQVNVDFAKGAKRLPKIFGVNYFLESRDGKFLNGKNDKKVWYKWMELRCNGDVKAIKTATGWIPEYKDLAPLFKDIIGREYTHEEYEAEFSLRISENLSKIDRVIASWKNSTHDTPEVLFTELEAQRARLLEAQKTLGDEVKPSQWSVIA</sequence>
<dbReference type="InterPro" id="IPR013035">
    <property type="entry name" value="PEP_carboxykinase_C"/>
</dbReference>
<feature type="binding site" evidence="8">
    <location>
        <position position="232"/>
    </location>
    <ligand>
        <name>Mn(2+)</name>
        <dbReference type="ChEBI" id="CHEBI:29035"/>
    </ligand>
</feature>
<organism evidence="11 12">
    <name type="scientific">Candidatus Cryosericum terrychapinii</name>
    <dbReference type="NCBI Taxonomy" id="2290919"/>
    <lineage>
        <taxon>Bacteria</taxon>
        <taxon>Pseudomonadati</taxon>
        <taxon>Caldisericota/Cryosericota group</taxon>
        <taxon>Candidatus Cryosericota</taxon>
        <taxon>Candidatus Cryosericia</taxon>
        <taxon>Candidatus Cryosericales</taxon>
        <taxon>Candidatus Cryosericaceae</taxon>
        <taxon>Candidatus Cryosericum</taxon>
    </lineage>
</organism>
<evidence type="ECO:0000313" key="11">
    <source>
        <dbReference type="EMBL" id="RIE05964.1"/>
    </source>
</evidence>
<dbReference type="GO" id="GO:0006094">
    <property type="term" value="P:gluconeogenesis"/>
    <property type="evidence" value="ECO:0007669"/>
    <property type="project" value="UniProtKB-UniRule"/>
</dbReference>
<comment type="subcellular location">
    <subcellularLocation>
        <location evidence="8">Cytoplasm</location>
    </subcellularLocation>
</comment>
<comment type="caution">
    <text evidence="8">Lacks conserved residue(s) required for the propagation of feature annotation.</text>
</comment>
<dbReference type="InterPro" id="IPR035077">
    <property type="entry name" value="PEP_carboxykinase_GTP_C"/>
</dbReference>
<keyword evidence="3 8" id="KW-0547">Nucleotide-binding</keyword>
<feature type="binding site" evidence="8">
    <location>
        <position position="391"/>
    </location>
    <ligand>
        <name>GTP</name>
        <dbReference type="ChEBI" id="CHEBI:37565"/>
    </ligand>
</feature>
<feature type="binding site" evidence="8">
    <location>
        <position position="292"/>
    </location>
    <ligand>
        <name>Mn(2+)</name>
        <dbReference type="ChEBI" id="CHEBI:29035"/>
    </ligand>
</feature>
<accession>A0A398D4D6</accession>
<keyword evidence="4 8" id="KW-0210">Decarboxylase</keyword>
<evidence type="ECO:0000259" key="9">
    <source>
        <dbReference type="Pfam" id="PF00821"/>
    </source>
</evidence>
<keyword evidence="5 8" id="KW-0342">GTP-binding</keyword>
<dbReference type="InterPro" id="IPR035078">
    <property type="entry name" value="PEP_carboxykinase_GTP_N"/>
</dbReference>
<comment type="pathway">
    <text evidence="8">Carbohydrate biosynthesis; gluconeogenesis.</text>
</comment>
<dbReference type="Pfam" id="PF17297">
    <property type="entry name" value="PEPCK_N"/>
    <property type="match status" value="1"/>
</dbReference>
<gene>
    <name evidence="8" type="primary">pckG</name>
    <name evidence="11" type="ORF">SMC7_04905</name>
</gene>
<dbReference type="GO" id="GO:0071333">
    <property type="term" value="P:cellular response to glucose stimulus"/>
    <property type="evidence" value="ECO:0007669"/>
    <property type="project" value="TreeGrafter"/>
</dbReference>
<feature type="domain" description="Phosphoenolpyruvate carboxykinase GTP-utilising N-terminal" evidence="10">
    <location>
        <begin position="31"/>
        <end position="242"/>
    </location>
</feature>
<comment type="subunit">
    <text evidence="8">Monomer.</text>
</comment>
<dbReference type="PANTHER" id="PTHR11561">
    <property type="entry name" value="PHOSPHOENOLPYRUVATE CARBOXYKINASE"/>
    <property type="match status" value="1"/>
</dbReference>
<dbReference type="PROSITE" id="PS00505">
    <property type="entry name" value="PEPCK_GTP"/>
    <property type="match status" value="1"/>
</dbReference>
<dbReference type="GO" id="GO:0005829">
    <property type="term" value="C:cytosol"/>
    <property type="evidence" value="ECO:0007669"/>
    <property type="project" value="TreeGrafter"/>
</dbReference>
<dbReference type="GO" id="GO:0046327">
    <property type="term" value="P:glycerol biosynthetic process from pyruvate"/>
    <property type="evidence" value="ECO:0007669"/>
    <property type="project" value="TreeGrafter"/>
</dbReference>
<dbReference type="GO" id="GO:0019543">
    <property type="term" value="P:propionate catabolic process"/>
    <property type="evidence" value="ECO:0007669"/>
    <property type="project" value="TreeGrafter"/>
</dbReference>
<dbReference type="HAMAP" id="MF_00452">
    <property type="entry name" value="PEPCK_GTP"/>
    <property type="match status" value="1"/>
</dbReference>
<dbReference type="SUPFAM" id="SSF53795">
    <property type="entry name" value="PEP carboxykinase-like"/>
    <property type="match status" value="1"/>
</dbReference>
<comment type="caution">
    <text evidence="11">The sequence shown here is derived from an EMBL/GenBank/DDBJ whole genome shotgun (WGS) entry which is preliminary data.</text>
</comment>
<protein>
    <recommendedName>
        <fullName evidence="8">Phosphoenolpyruvate carboxykinase [GTP]</fullName>
        <shortName evidence="8">PEP carboxykinase</shortName>
        <shortName evidence="8">PEPCK</shortName>
        <ecNumber evidence="8">4.1.1.32</ecNumber>
    </recommendedName>
    <alternativeName>
        <fullName evidence="8">GTP-dependent phosphoenolpyruvate carboxykinase</fullName>
        <shortName evidence="8">GTP-PEPCK</shortName>
    </alternativeName>
</protein>
<proteinExistence type="inferred from homology"/>
<dbReference type="GO" id="GO:0033993">
    <property type="term" value="P:response to lipid"/>
    <property type="evidence" value="ECO:0007669"/>
    <property type="project" value="TreeGrafter"/>
</dbReference>
<evidence type="ECO:0000256" key="3">
    <source>
        <dbReference type="ARBA" id="ARBA00022741"/>
    </source>
</evidence>
<keyword evidence="6 8" id="KW-0464">Manganese</keyword>
<dbReference type="NCBIfam" id="NF003253">
    <property type="entry name" value="PRK04210.1"/>
    <property type="match status" value="1"/>
</dbReference>
<dbReference type="UniPathway" id="UPA00138"/>
<dbReference type="Proteomes" id="UP000266328">
    <property type="component" value="Unassembled WGS sequence"/>
</dbReference>
<evidence type="ECO:0000256" key="2">
    <source>
        <dbReference type="ARBA" id="ARBA00022723"/>
    </source>
</evidence>
<comment type="catalytic activity">
    <reaction evidence="8">
        <text>oxaloacetate + GTP = phosphoenolpyruvate + GDP + CO2</text>
        <dbReference type="Rhea" id="RHEA:10388"/>
        <dbReference type="ChEBI" id="CHEBI:16452"/>
        <dbReference type="ChEBI" id="CHEBI:16526"/>
        <dbReference type="ChEBI" id="CHEBI:37565"/>
        <dbReference type="ChEBI" id="CHEBI:58189"/>
        <dbReference type="ChEBI" id="CHEBI:58702"/>
        <dbReference type="EC" id="4.1.1.32"/>
    </reaction>
</comment>
<dbReference type="Gene3D" id="3.40.449.10">
    <property type="entry name" value="Phosphoenolpyruvate Carboxykinase, domain 1"/>
    <property type="match status" value="1"/>
</dbReference>
<keyword evidence="7 8" id="KW-0456">Lyase</keyword>
<keyword evidence="12" id="KW-1185">Reference proteome</keyword>
<dbReference type="PANTHER" id="PTHR11561:SF0">
    <property type="entry name" value="PHOSPHOENOLPYRUVATE CARBOXYKINASE [GTP]-RELATED"/>
    <property type="match status" value="1"/>
</dbReference>
<dbReference type="PIRSF" id="PIRSF001348">
    <property type="entry name" value="PEP_carboxykinase_GTP"/>
    <property type="match status" value="1"/>
</dbReference>
<dbReference type="InterPro" id="IPR008209">
    <property type="entry name" value="PEP_carboxykinase_GTP"/>
</dbReference>
<feature type="binding site" evidence="8">
    <location>
        <position position="273"/>
    </location>
    <ligand>
        <name>substrate</name>
    </ligand>
</feature>
<keyword evidence="2 8" id="KW-0479">Metal-binding</keyword>
<keyword evidence="8" id="KW-0963">Cytoplasm</keyword>
<evidence type="ECO:0000313" key="12">
    <source>
        <dbReference type="Proteomes" id="UP000266328"/>
    </source>
</evidence>
<keyword evidence="11" id="KW-0418">Kinase</keyword>
<evidence type="ECO:0000256" key="1">
    <source>
        <dbReference type="ARBA" id="ARBA00005796"/>
    </source>
</evidence>
<dbReference type="GO" id="GO:0016301">
    <property type="term" value="F:kinase activity"/>
    <property type="evidence" value="ECO:0007669"/>
    <property type="project" value="UniProtKB-KW"/>
</dbReference>
<feature type="domain" description="Phosphoenolpyruvate carboxykinase C-terminal P-loop" evidence="9">
    <location>
        <begin position="247"/>
        <end position="609"/>
    </location>
</feature>
<feature type="binding site" evidence="8">
    <location>
        <begin position="389"/>
        <end position="391"/>
    </location>
    <ligand>
        <name>substrate</name>
    </ligand>
</feature>
<feature type="binding site" evidence="8">
    <location>
        <begin position="223"/>
        <end position="225"/>
    </location>
    <ligand>
        <name>substrate</name>
    </ligand>
</feature>
<feature type="binding site" evidence="8">
    <location>
        <position position="88"/>
    </location>
    <ligand>
        <name>substrate</name>
    </ligand>
</feature>
<feature type="binding site" evidence="8">
    <location>
        <position position="422"/>
    </location>
    <ligand>
        <name>GTP</name>
        <dbReference type="ChEBI" id="CHEBI:37565"/>
    </ligand>
</feature>
<dbReference type="AlphaFoldDB" id="A0A398D4D6"/>
<dbReference type="Pfam" id="PF00821">
    <property type="entry name" value="PEPCK_GTP"/>
    <property type="match status" value="1"/>
</dbReference>
<evidence type="ECO:0000256" key="6">
    <source>
        <dbReference type="ARBA" id="ARBA00023211"/>
    </source>
</evidence>
<comment type="cofactor">
    <cofactor evidence="8">
        <name>Mn(2+)</name>
        <dbReference type="ChEBI" id="CHEBI:29035"/>
    </cofactor>
    <text evidence="8">Binds 1 Mn(2+) ion per subunit.</text>
</comment>
<dbReference type="Gene3D" id="3.90.228.20">
    <property type="match status" value="1"/>
</dbReference>
<dbReference type="GO" id="GO:0004613">
    <property type="term" value="F:phosphoenolpyruvate carboxykinase (GTP) activity"/>
    <property type="evidence" value="ECO:0007669"/>
    <property type="project" value="UniProtKB-UniRule"/>
</dbReference>
<dbReference type="OrthoDB" id="9758871at2"/>
<dbReference type="EMBL" id="QXIS01000030">
    <property type="protein sequence ID" value="RIE05964.1"/>
    <property type="molecule type" value="Genomic_DNA"/>
</dbReference>
<dbReference type="GO" id="GO:0042594">
    <property type="term" value="P:response to starvation"/>
    <property type="evidence" value="ECO:0007669"/>
    <property type="project" value="TreeGrafter"/>
</dbReference>
<dbReference type="InterPro" id="IPR018091">
    <property type="entry name" value="PEP_carboxykin_GTP_CS"/>
</dbReference>
<evidence type="ECO:0000259" key="10">
    <source>
        <dbReference type="Pfam" id="PF17297"/>
    </source>
</evidence>
<evidence type="ECO:0000256" key="4">
    <source>
        <dbReference type="ARBA" id="ARBA00022793"/>
    </source>
</evidence>
<keyword evidence="8" id="KW-0312">Gluconeogenesis</keyword>
<feature type="active site" evidence="8">
    <location>
        <position position="275"/>
    </location>
</feature>
<evidence type="ECO:0000256" key="7">
    <source>
        <dbReference type="ARBA" id="ARBA00023239"/>
    </source>
</evidence>
<feature type="binding site" evidence="8">
    <location>
        <position position="251"/>
    </location>
    <ligand>
        <name>Mn(2+)</name>
        <dbReference type="ChEBI" id="CHEBI:29035"/>
    </ligand>
</feature>
<dbReference type="GO" id="GO:0005525">
    <property type="term" value="F:GTP binding"/>
    <property type="evidence" value="ECO:0007669"/>
    <property type="project" value="UniProtKB-UniRule"/>
</dbReference>
<dbReference type="RefSeq" id="WP_119089226.1">
    <property type="nucleotide sequence ID" value="NZ_QXIS01000030.1"/>
</dbReference>
<keyword evidence="11" id="KW-0808">Transferase</keyword>
<dbReference type="EC" id="4.1.1.32" evidence="8"/>
<reference evidence="11 12" key="1">
    <citation type="submission" date="2018-09" db="EMBL/GenBank/DDBJ databases">
        <title>Discovery and Ecogenomic Context for Candidatus Cryosericales, a Global Caldiserica Order Active in Thawing Permafrost.</title>
        <authorList>
            <person name="Martinez M.A."/>
            <person name="Woodcroft B.J."/>
            <person name="Ignacio Espinoza J.C."/>
            <person name="Zayed A."/>
            <person name="Singleton C.M."/>
            <person name="Boyd J."/>
            <person name="Li Y.-F."/>
            <person name="Purvine S."/>
            <person name="Maughan H."/>
            <person name="Hodgkins S.B."/>
            <person name="Anderson D."/>
            <person name="Sederholm M."/>
            <person name="Temperton B."/>
            <person name="Saleska S.R."/>
            <person name="Tyson G.W."/>
            <person name="Rich V.I."/>
        </authorList>
    </citation>
    <scope>NUCLEOTIDE SEQUENCE [LARGE SCALE GENOMIC DNA]</scope>
    <source>
        <strain evidence="11 12">SMC7</strain>
    </source>
</reference>
<dbReference type="Gene3D" id="2.170.8.10">
    <property type="entry name" value="Phosphoenolpyruvate Carboxykinase, domain 2"/>
    <property type="match status" value="1"/>
</dbReference>
<dbReference type="SUPFAM" id="SSF68923">
    <property type="entry name" value="PEP carboxykinase N-terminal domain"/>
    <property type="match status" value="1"/>
</dbReference>
<name>A0A398D4D6_9BACT</name>
<comment type="similarity">
    <text evidence="1 8">Belongs to the phosphoenolpyruvate carboxykinase [GTP] family.</text>
</comment>
<dbReference type="GO" id="GO:0030145">
    <property type="term" value="F:manganese ion binding"/>
    <property type="evidence" value="ECO:0007669"/>
    <property type="project" value="UniProtKB-UniRule"/>
</dbReference>
<feature type="binding site" evidence="8">
    <location>
        <begin position="274"/>
        <end position="279"/>
    </location>
    <ligand>
        <name>GTP</name>
        <dbReference type="ChEBI" id="CHEBI:37565"/>
    </ligand>
</feature>
<comment type="function">
    <text evidence="8">Catalyzes the conversion of oxaloacetate (OAA) to phosphoenolpyruvate (PEP), the rate-limiting step in the metabolic pathway that produces glucose from lactate and other precursors derived from the citric acid cycle.</text>
</comment>
<keyword evidence="11" id="KW-0670">Pyruvate</keyword>
<evidence type="ECO:0000256" key="8">
    <source>
        <dbReference type="HAMAP-Rule" id="MF_00452"/>
    </source>
</evidence>
<evidence type="ECO:0000256" key="5">
    <source>
        <dbReference type="ARBA" id="ARBA00023134"/>
    </source>
</evidence>
<dbReference type="GO" id="GO:0006107">
    <property type="term" value="P:oxaloacetate metabolic process"/>
    <property type="evidence" value="ECO:0007669"/>
    <property type="project" value="TreeGrafter"/>
</dbReference>
<dbReference type="InterPro" id="IPR008210">
    <property type="entry name" value="PEP_carboxykinase_N"/>
</dbReference>